<dbReference type="AlphaFoldDB" id="A0A5B7FH28"/>
<comment type="caution">
    <text evidence="2">Lacks conserved residue(s) required for the propagation of feature annotation.</text>
</comment>
<dbReference type="EMBL" id="VSRR010007265">
    <property type="protein sequence ID" value="MPC46551.1"/>
    <property type="molecule type" value="Genomic_DNA"/>
</dbReference>
<comment type="caution">
    <text evidence="3">The sequence shown here is derived from an EMBL/GenBank/DDBJ whole genome shotgun (WGS) entry which is preliminary data.</text>
</comment>
<proteinExistence type="predicted"/>
<name>A0A5B7FH28_PORTR</name>
<sequence length="98" mass="10901">MYALAHVDLLAGRLTGDAIECSCSDAARDDSETNTFNHPLEVRQKDFSFFQCNDTRSLLSTIVCDGQRHCLDGEDEENCGEKKPGCPQEGTQYICCYV</sequence>
<protein>
    <submittedName>
        <fullName evidence="3">Uncharacterized protein</fullName>
    </submittedName>
</protein>
<reference evidence="3 4" key="1">
    <citation type="submission" date="2019-05" db="EMBL/GenBank/DDBJ databases">
        <title>Another draft genome of Portunus trituberculatus and its Hox gene families provides insights of decapod evolution.</title>
        <authorList>
            <person name="Jeong J.-H."/>
            <person name="Song I."/>
            <person name="Kim S."/>
            <person name="Choi T."/>
            <person name="Kim D."/>
            <person name="Ryu S."/>
            <person name="Kim W."/>
        </authorList>
    </citation>
    <scope>NUCLEOTIDE SEQUENCE [LARGE SCALE GENOMIC DNA]</scope>
    <source>
        <tissue evidence="3">Muscle</tissue>
    </source>
</reference>
<evidence type="ECO:0000256" key="1">
    <source>
        <dbReference type="ARBA" id="ARBA00023157"/>
    </source>
</evidence>
<dbReference type="CDD" id="cd00112">
    <property type="entry name" value="LDLa"/>
    <property type="match status" value="1"/>
</dbReference>
<evidence type="ECO:0000256" key="2">
    <source>
        <dbReference type="PROSITE-ProRule" id="PRU00124"/>
    </source>
</evidence>
<dbReference type="Proteomes" id="UP000324222">
    <property type="component" value="Unassembled WGS sequence"/>
</dbReference>
<dbReference type="InterPro" id="IPR036055">
    <property type="entry name" value="LDL_receptor-like_sf"/>
</dbReference>
<dbReference type="Pfam" id="PF00057">
    <property type="entry name" value="Ldl_recept_a"/>
    <property type="match status" value="1"/>
</dbReference>
<organism evidence="3 4">
    <name type="scientific">Portunus trituberculatus</name>
    <name type="common">Swimming crab</name>
    <name type="synonym">Neptunus trituberculatus</name>
    <dbReference type="NCBI Taxonomy" id="210409"/>
    <lineage>
        <taxon>Eukaryota</taxon>
        <taxon>Metazoa</taxon>
        <taxon>Ecdysozoa</taxon>
        <taxon>Arthropoda</taxon>
        <taxon>Crustacea</taxon>
        <taxon>Multicrustacea</taxon>
        <taxon>Malacostraca</taxon>
        <taxon>Eumalacostraca</taxon>
        <taxon>Eucarida</taxon>
        <taxon>Decapoda</taxon>
        <taxon>Pleocyemata</taxon>
        <taxon>Brachyura</taxon>
        <taxon>Eubrachyura</taxon>
        <taxon>Portunoidea</taxon>
        <taxon>Portunidae</taxon>
        <taxon>Portuninae</taxon>
        <taxon>Portunus</taxon>
    </lineage>
</organism>
<keyword evidence="1 2" id="KW-1015">Disulfide bond</keyword>
<dbReference type="OrthoDB" id="6022531at2759"/>
<dbReference type="PROSITE" id="PS50068">
    <property type="entry name" value="LDLRA_2"/>
    <property type="match status" value="1"/>
</dbReference>
<feature type="disulfide bond" evidence="2">
    <location>
        <begin position="52"/>
        <end position="70"/>
    </location>
</feature>
<dbReference type="Gene3D" id="4.10.400.10">
    <property type="entry name" value="Low-density Lipoprotein Receptor"/>
    <property type="match status" value="1"/>
</dbReference>
<evidence type="ECO:0000313" key="4">
    <source>
        <dbReference type="Proteomes" id="UP000324222"/>
    </source>
</evidence>
<evidence type="ECO:0000313" key="3">
    <source>
        <dbReference type="EMBL" id="MPC46551.1"/>
    </source>
</evidence>
<dbReference type="SUPFAM" id="SSF57424">
    <property type="entry name" value="LDL receptor-like module"/>
    <property type="match status" value="1"/>
</dbReference>
<keyword evidence="4" id="KW-1185">Reference proteome</keyword>
<dbReference type="InterPro" id="IPR002172">
    <property type="entry name" value="LDrepeatLR_classA_rpt"/>
</dbReference>
<gene>
    <name evidence="3" type="ORF">E2C01_040271</name>
</gene>
<feature type="disulfide bond" evidence="2">
    <location>
        <begin position="64"/>
        <end position="79"/>
    </location>
</feature>
<dbReference type="SMART" id="SM00192">
    <property type="entry name" value="LDLa"/>
    <property type="match status" value="1"/>
</dbReference>
<accession>A0A5B7FH28</accession>